<feature type="transmembrane region" description="Helical" evidence="1">
    <location>
        <begin position="93"/>
        <end position="113"/>
    </location>
</feature>
<sequence length="256" mass="26726">MTLLAVERIKLFTTRSPWWCALTTLVLTIGFAALVVGNANDVEFSATVASTQFGYSFGMAVIMVLAALSVTTEYRFNTIRTTFQAVPGRTSALLAKTTVVAVLALVIGEISAFGSWGVGRLLKPHAHLALDSAAAWINVAGVGVVYAFAAVIAVAVGIMLRHSAGAIALLLIYSLAVESLVKLIPSIGPDIYRWMPFNVAEKFLTGNGATNVGRDVAAGAPLSTSTLGQGWALAYFAAVALVLLGAALAVAKRRDA</sequence>
<protein>
    <recommendedName>
        <fullName evidence="4">ABC transporter permease</fullName>
    </recommendedName>
</protein>
<reference evidence="2 3" key="1">
    <citation type="submission" date="2019-07" db="EMBL/GenBank/DDBJ databases">
        <authorList>
            <person name="Duangmal K."/>
            <person name="Teo W.F.A."/>
        </authorList>
    </citation>
    <scope>NUCLEOTIDE SEQUENCE [LARGE SCALE GENOMIC DNA]</scope>
    <source>
        <strain evidence="2 3">TBRC 6029</strain>
    </source>
</reference>
<gene>
    <name evidence="2" type="ORF">FNH05_12405</name>
</gene>
<keyword evidence="1" id="KW-1133">Transmembrane helix</keyword>
<dbReference type="RefSeq" id="WP_144587615.1">
    <property type="nucleotide sequence ID" value="NZ_VJWX01000095.1"/>
</dbReference>
<keyword evidence="3" id="KW-1185">Reference proteome</keyword>
<keyword evidence="1" id="KW-0812">Transmembrane</keyword>
<name>A0A558CW08_9PSEU</name>
<organism evidence="2 3">
    <name type="scientific">Amycolatopsis rhizosphaerae</name>
    <dbReference type="NCBI Taxonomy" id="2053003"/>
    <lineage>
        <taxon>Bacteria</taxon>
        <taxon>Bacillati</taxon>
        <taxon>Actinomycetota</taxon>
        <taxon>Actinomycetes</taxon>
        <taxon>Pseudonocardiales</taxon>
        <taxon>Pseudonocardiaceae</taxon>
        <taxon>Amycolatopsis</taxon>
    </lineage>
</organism>
<evidence type="ECO:0000313" key="3">
    <source>
        <dbReference type="Proteomes" id="UP000320011"/>
    </source>
</evidence>
<dbReference type="Proteomes" id="UP000320011">
    <property type="component" value="Unassembled WGS sequence"/>
</dbReference>
<reference evidence="2 3" key="2">
    <citation type="submission" date="2019-08" db="EMBL/GenBank/DDBJ databases">
        <title>Amycolatopsis acidicola sp. nov., isolated from peat swamp forest soil.</title>
        <authorList>
            <person name="Srisuk N."/>
        </authorList>
    </citation>
    <scope>NUCLEOTIDE SEQUENCE [LARGE SCALE GENOMIC DNA]</scope>
    <source>
        <strain evidence="2 3">TBRC 6029</strain>
    </source>
</reference>
<accession>A0A558CW08</accession>
<comment type="caution">
    <text evidence="2">The sequence shown here is derived from an EMBL/GenBank/DDBJ whole genome shotgun (WGS) entry which is preliminary data.</text>
</comment>
<feature type="transmembrane region" description="Helical" evidence="1">
    <location>
        <begin position="52"/>
        <end position="72"/>
    </location>
</feature>
<keyword evidence="1" id="KW-0472">Membrane</keyword>
<feature type="transmembrane region" description="Helical" evidence="1">
    <location>
        <begin position="18"/>
        <end position="40"/>
    </location>
</feature>
<feature type="transmembrane region" description="Helical" evidence="1">
    <location>
        <begin position="133"/>
        <end position="160"/>
    </location>
</feature>
<dbReference type="AlphaFoldDB" id="A0A558CW08"/>
<dbReference type="EMBL" id="VJWX01000095">
    <property type="protein sequence ID" value="TVT52949.1"/>
    <property type="molecule type" value="Genomic_DNA"/>
</dbReference>
<evidence type="ECO:0000256" key="1">
    <source>
        <dbReference type="SAM" id="Phobius"/>
    </source>
</evidence>
<proteinExistence type="predicted"/>
<evidence type="ECO:0008006" key="4">
    <source>
        <dbReference type="Google" id="ProtNLM"/>
    </source>
</evidence>
<feature type="transmembrane region" description="Helical" evidence="1">
    <location>
        <begin position="231"/>
        <end position="251"/>
    </location>
</feature>
<dbReference type="OrthoDB" id="4336046at2"/>
<evidence type="ECO:0000313" key="2">
    <source>
        <dbReference type="EMBL" id="TVT52949.1"/>
    </source>
</evidence>
<feature type="transmembrane region" description="Helical" evidence="1">
    <location>
        <begin position="167"/>
        <end position="188"/>
    </location>
</feature>